<sequence>MITQKLIALADAPYRDFTAGLIPTVDKARIIGVRTPAMRTLAKELLKNESEKAMAFLEELPHYYYEENNLHAFIIAELKDFEQVMKYTERFLPYIDNWATCDTFAPKIFLKYPEETLAYVQKWLASADTYTVRYGIGILLSNYLDEHFNPVHLEWVTAIESDEYYINMMIAWYLATALAKQYEATLPYLEAKRLAPFVQNKSIQKARESKRITPEIKEYLLTLKVQKS</sequence>
<protein>
    <submittedName>
        <fullName evidence="1">3-methyladenine DNA glycosylase AlkD</fullName>
    </submittedName>
</protein>
<dbReference type="Proteomes" id="UP000243985">
    <property type="component" value="Unassembled WGS sequence"/>
</dbReference>
<comment type="caution">
    <text evidence="1">The sequence shown here is derived from an EMBL/GenBank/DDBJ whole genome shotgun (WGS) entry which is preliminary data.</text>
</comment>
<dbReference type="AlphaFoldDB" id="A0A2T5XS79"/>
<reference evidence="1 2" key="1">
    <citation type="submission" date="2018-04" db="EMBL/GenBank/DDBJ databases">
        <title>Genomic Encyclopedia of Archaeal and Bacterial Type Strains, Phase II (KMG-II): from individual species to whole genera.</title>
        <authorList>
            <person name="Goeker M."/>
        </authorList>
    </citation>
    <scope>NUCLEOTIDE SEQUENCE [LARGE SCALE GENOMIC DNA]</scope>
    <source>
        <strain evidence="1 2">DSM 22902</strain>
    </source>
</reference>
<evidence type="ECO:0000313" key="2">
    <source>
        <dbReference type="Proteomes" id="UP000243985"/>
    </source>
</evidence>
<gene>
    <name evidence="1" type="ORF">C8P65_1176</name>
</gene>
<dbReference type="CDD" id="cd06561">
    <property type="entry name" value="AlkD_like"/>
    <property type="match status" value="1"/>
</dbReference>
<dbReference type="InterPro" id="IPR016024">
    <property type="entry name" value="ARM-type_fold"/>
</dbReference>
<dbReference type="EMBL" id="QBKG01000017">
    <property type="protein sequence ID" value="PTX02585.1"/>
    <property type="molecule type" value="Genomic_DNA"/>
</dbReference>
<dbReference type="RefSeq" id="WP_107782733.1">
    <property type="nucleotide sequence ID" value="NZ_QBKG01000017.1"/>
</dbReference>
<proteinExistence type="predicted"/>
<dbReference type="InterPro" id="IPR014825">
    <property type="entry name" value="DNA_alkylation"/>
</dbReference>
<name>A0A2T5XS79_9FLAO</name>
<dbReference type="Pfam" id="PF08713">
    <property type="entry name" value="DNA_alkylation"/>
    <property type="match status" value="1"/>
</dbReference>
<dbReference type="PANTHER" id="PTHR34070">
    <property type="entry name" value="ARMADILLO-TYPE FOLD"/>
    <property type="match status" value="1"/>
</dbReference>
<accession>A0A2T5XS79</accession>
<evidence type="ECO:0000313" key="1">
    <source>
        <dbReference type="EMBL" id="PTX02585.1"/>
    </source>
</evidence>
<dbReference type="SUPFAM" id="SSF48371">
    <property type="entry name" value="ARM repeat"/>
    <property type="match status" value="1"/>
</dbReference>
<organism evidence="1 2">
    <name type="scientific">Capnocytophaga leadbetteri</name>
    <dbReference type="NCBI Taxonomy" id="327575"/>
    <lineage>
        <taxon>Bacteria</taxon>
        <taxon>Pseudomonadati</taxon>
        <taxon>Bacteroidota</taxon>
        <taxon>Flavobacteriia</taxon>
        <taxon>Flavobacteriales</taxon>
        <taxon>Flavobacteriaceae</taxon>
        <taxon>Capnocytophaga</taxon>
    </lineage>
</organism>
<dbReference type="Gene3D" id="1.25.10.90">
    <property type="match status" value="1"/>
</dbReference>
<dbReference type="PANTHER" id="PTHR34070:SF1">
    <property type="entry name" value="DNA ALKYLATION REPAIR PROTEIN"/>
    <property type="match status" value="1"/>
</dbReference>
<dbReference type="GeneID" id="84581419"/>